<keyword evidence="4" id="KW-1185">Reference proteome</keyword>
<dbReference type="Proteomes" id="UP000504610">
    <property type="component" value="Chromosome 4"/>
</dbReference>
<dbReference type="GO" id="GO:0009451">
    <property type="term" value="P:RNA modification"/>
    <property type="evidence" value="ECO:0007669"/>
    <property type="project" value="InterPro"/>
</dbReference>
<dbReference type="Gene3D" id="1.25.40.10">
    <property type="entry name" value="Tetratricopeptide repeat domain"/>
    <property type="match status" value="5"/>
</dbReference>
<dbReference type="Pfam" id="PF20431">
    <property type="entry name" value="E_motif"/>
    <property type="match status" value="1"/>
</dbReference>
<dbReference type="AlphaFoldDB" id="A0A6J0NHK3"/>
<feature type="compositionally biased region" description="Polar residues" evidence="3">
    <location>
        <begin position="19"/>
        <end position="40"/>
    </location>
</feature>
<evidence type="ECO:0000313" key="4">
    <source>
        <dbReference type="Proteomes" id="UP000504610"/>
    </source>
</evidence>
<feature type="repeat" description="PPR" evidence="2">
    <location>
        <begin position="432"/>
        <end position="466"/>
    </location>
</feature>
<dbReference type="FunFam" id="1.25.40.10:FF:001093">
    <property type="entry name" value="Pentatricopeptide repeat-containing protein At2g34400"/>
    <property type="match status" value="1"/>
</dbReference>
<dbReference type="PANTHER" id="PTHR47926">
    <property type="entry name" value="PENTATRICOPEPTIDE REPEAT-CONTAINING PROTEIN"/>
    <property type="match status" value="1"/>
</dbReference>
<feature type="repeat" description="PPR" evidence="2">
    <location>
        <begin position="225"/>
        <end position="259"/>
    </location>
</feature>
<dbReference type="GO" id="GO:0003723">
    <property type="term" value="F:RNA binding"/>
    <property type="evidence" value="ECO:0007669"/>
    <property type="project" value="InterPro"/>
</dbReference>
<dbReference type="RefSeq" id="XP_018483293.2">
    <property type="nucleotide sequence ID" value="XM_018627791.2"/>
</dbReference>
<name>A0A6J0NHK3_RAPSA</name>
<organism evidence="4 5">
    <name type="scientific">Raphanus sativus</name>
    <name type="common">Radish</name>
    <name type="synonym">Raphanus raphanistrum var. sativus</name>
    <dbReference type="NCBI Taxonomy" id="3726"/>
    <lineage>
        <taxon>Eukaryota</taxon>
        <taxon>Viridiplantae</taxon>
        <taxon>Streptophyta</taxon>
        <taxon>Embryophyta</taxon>
        <taxon>Tracheophyta</taxon>
        <taxon>Spermatophyta</taxon>
        <taxon>Magnoliopsida</taxon>
        <taxon>eudicotyledons</taxon>
        <taxon>Gunneridae</taxon>
        <taxon>Pentapetalae</taxon>
        <taxon>rosids</taxon>
        <taxon>malvids</taxon>
        <taxon>Brassicales</taxon>
        <taxon>Brassicaceae</taxon>
        <taxon>Brassiceae</taxon>
        <taxon>Raphanus</taxon>
    </lineage>
</organism>
<protein>
    <submittedName>
        <fullName evidence="5">Pentatricopeptide repeat-containing protein At3g11460, mitochondrial</fullName>
    </submittedName>
</protein>
<dbReference type="PANTHER" id="PTHR47926:SF395">
    <property type="entry name" value="TETRATRICOPEPTIDE-LIKE HELICAL DOMAIN, DYW DOMAIN PROTEIN-RELATED"/>
    <property type="match status" value="1"/>
</dbReference>
<dbReference type="Pfam" id="PF01535">
    <property type="entry name" value="PPR"/>
    <property type="match status" value="7"/>
</dbReference>
<dbReference type="Pfam" id="PF13041">
    <property type="entry name" value="PPR_2"/>
    <property type="match status" value="2"/>
</dbReference>
<evidence type="ECO:0000256" key="2">
    <source>
        <dbReference type="PROSITE-ProRule" id="PRU00708"/>
    </source>
</evidence>
<dbReference type="KEGG" id="rsz:108854267"/>
<dbReference type="InterPro" id="IPR002885">
    <property type="entry name" value="PPR_rpt"/>
</dbReference>
<accession>A0A6J0NHK3</accession>
<dbReference type="PROSITE" id="PS51375">
    <property type="entry name" value="PPR"/>
    <property type="match status" value="3"/>
</dbReference>
<dbReference type="NCBIfam" id="TIGR00756">
    <property type="entry name" value="PPR"/>
    <property type="match status" value="5"/>
</dbReference>
<evidence type="ECO:0000256" key="1">
    <source>
        <dbReference type="ARBA" id="ARBA00022737"/>
    </source>
</evidence>
<dbReference type="InterPro" id="IPR011990">
    <property type="entry name" value="TPR-like_helical_dom_sf"/>
</dbReference>
<sequence>MSTSVGISFPLTIKLPEAPSSTGTSSVFPPSQTNQNPKEISISSSYPVTSLTELLRDSADQTCLQKTKSIHGIVAKSHLTSKPLTLVLNQMVIAYSKSSDFRSARQVFDEIPHKSVFSWTVLIVGANENGFHRDGFGYFVEMMRRGDVPPDEYALSAAAQACAGCCRCVDDGGGVVEMVHAQVLIRGFSSSLAFVVVNTSLLSVYAKLGRVGDSVKVFLSMERRNEVSWNAMVSGFVSNCFYSEAFVSFLRMLDEGVRPNVPCFISVSKAVGKLGDVEKGRYVARVALEMGLQSNVHVGTALIDMFAKCGCLAEARFVFESSFSGCGVNLPWNALLSGYTSSREGEEAMLLFLRMCQNDVKRDVYTYCSALNSIAEMRSLGYVKQVHGMIVKGGRETSGVSLFNVLMDAYGKCGELGAMRKLFDITKEEEANQISWTTLVTAYSQSSEWEEALSVFSQMRETGFQPNHVTFSAVLASCASLSFLEYGQQVHSLAHKTGFAEDKCVESALIDMYAKCGSVRDAIKVFESLEDPDAISWTAMISGYAQHGMAKDALRLFRKMEQLVFPKPTSVTFLCLLFACSHGGLVDEGLRCFHLMEEKYGLVPEIEHYACVVDILGRVGRLSEAWEFIMKMPIEPDEKVWSTLLGACRVHGNIRLAEIAAQKVISYKPEDSAALVLLSNAYREAGNIEAELSVRNVMNSQGMRKEPGLSWITIGGQIHKFCSGDQHHPQKDDIYRTLHDLMEKVKSKKALNM</sequence>
<evidence type="ECO:0000313" key="5">
    <source>
        <dbReference type="RefSeq" id="XP_018483293.2"/>
    </source>
</evidence>
<keyword evidence="1" id="KW-0677">Repeat</keyword>
<proteinExistence type="predicted"/>
<reference evidence="5" key="2">
    <citation type="submission" date="2025-08" db="UniProtKB">
        <authorList>
            <consortium name="RefSeq"/>
        </authorList>
    </citation>
    <scope>IDENTIFICATION</scope>
    <source>
        <tissue evidence="5">Leaf</tissue>
    </source>
</reference>
<evidence type="ECO:0000256" key="3">
    <source>
        <dbReference type="SAM" id="MobiDB-lite"/>
    </source>
</evidence>
<reference evidence="4" key="1">
    <citation type="journal article" date="2019" name="Database">
        <title>The radish genome database (RadishGD): an integrated information resource for radish genomics.</title>
        <authorList>
            <person name="Yu H.J."/>
            <person name="Baek S."/>
            <person name="Lee Y.J."/>
            <person name="Cho A."/>
            <person name="Mun J.H."/>
        </authorList>
    </citation>
    <scope>NUCLEOTIDE SEQUENCE [LARGE SCALE GENOMIC DNA]</scope>
    <source>
        <strain evidence="4">cv. WK10039</strain>
    </source>
</reference>
<feature type="repeat" description="PPR" evidence="2">
    <location>
        <begin position="533"/>
        <end position="567"/>
    </location>
</feature>
<gene>
    <name evidence="5" type="primary">LOC108854267</name>
</gene>
<dbReference type="InterPro" id="IPR046960">
    <property type="entry name" value="PPR_At4g14850-like_plant"/>
</dbReference>
<feature type="region of interest" description="Disordered" evidence="3">
    <location>
        <begin position="18"/>
        <end position="40"/>
    </location>
</feature>
<dbReference type="OrthoDB" id="185373at2759"/>
<dbReference type="InterPro" id="IPR046848">
    <property type="entry name" value="E_motif"/>
</dbReference>
<dbReference type="GeneID" id="108854267"/>